<accession>A0A1G2RDD3</accession>
<evidence type="ECO:0000313" key="2">
    <source>
        <dbReference type="Proteomes" id="UP000177078"/>
    </source>
</evidence>
<protein>
    <submittedName>
        <fullName evidence="1">Uncharacterized protein</fullName>
    </submittedName>
</protein>
<dbReference type="EMBL" id="MHUC01000016">
    <property type="protein sequence ID" value="OHA70865.1"/>
    <property type="molecule type" value="Genomic_DNA"/>
</dbReference>
<gene>
    <name evidence="1" type="ORF">A3F15_00135</name>
</gene>
<reference evidence="1 2" key="1">
    <citation type="journal article" date="2016" name="Nat. Commun.">
        <title>Thousands of microbial genomes shed light on interconnected biogeochemical processes in an aquifer system.</title>
        <authorList>
            <person name="Anantharaman K."/>
            <person name="Brown C.T."/>
            <person name="Hug L.A."/>
            <person name="Sharon I."/>
            <person name="Castelle C.J."/>
            <person name="Probst A.J."/>
            <person name="Thomas B.C."/>
            <person name="Singh A."/>
            <person name="Wilkins M.J."/>
            <person name="Karaoz U."/>
            <person name="Brodie E.L."/>
            <person name="Williams K.H."/>
            <person name="Hubbard S.S."/>
            <person name="Banfield J.F."/>
        </authorList>
    </citation>
    <scope>NUCLEOTIDE SEQUENCE [LARGE SCALE GENOMIC DNA]</scope>
</reference>
<organism evidence="1 2">
    <name type="scientific">Candidatus Wildermuthbacteria bacterium RIFCSPHIGHO2_12_FULL_40_12</name>
    <dbReference type="NCBI Taxonomy" id="1802457"/>
    <lineage>
        <taxon>Bacteria</taxon>
        <taxon>Candidatus Wildermuthiibacteriota</taxon>
    </lineage>
</organism>
<name>A0A1G2RDD3_9BACT</name>
<evidence type="ECO:0000313" key="1">
    <source>
        <dbReference type="EMBL" id="OHA70865.1"/>
    </source>
</evidence>
<sequence>MKYFNAWRGVEVDLAFMGLSNGLLIDEEKAREIQNSFLVRFNEIRRNKAITSDQIIEKISRELTEECQKEESTAVRLGIMLGTLKVTRATEIFKTIVEEINDCLKLNLHP</sequence>
<dbReference type="AlphaFoldDB" id="A0A1G2RDD3"/>
<dbReference type="Proteomes" id="UP000177078">
    <property type="component" value="Unassembled WGS sequence"/>
</dbReference>
<proteinExistence type="predicted"/>
<comment type="caution">
    <text evidence="1">The sequence shown here is derived from an EMBL/GenBank/DDBJ whole genome shotgun (WGS) entry which is preliminary data.</text>
</comment>
<dbReference type="STRING" id="1802457.A3F15_00135"/>